<dbReference type="Proteomes" id="UP000054007">
    <property type="component" value="Unassembled WGS sequence"/>
</dbReference>
<dbReference type="AlphaFoldDB" id="A0A0D7B0J3"/>
<proteinExistence type="predicted"/>
<accession>A0A0D7B0J3</accession>
<dbReference type="EMBL" id="KN880679">
    <property type="protein sequence ID" value="KIY63700.1"/>
    <property type="molecule type" value="Genomic_DNA"/>
</dbReference>
<sequence length="168" mass="19325">MLHRLPKPTSLRRCDAFLPIHESPVDNVLFYSPKAPRFLPRTTMPPSRKTNLNGHRPPRYCLAWPLESEEIFAPRGPDYTTIVSNAVKALIKEYGLGFENLPSPVPPRSDHIQYRHGDEGYLFFVWITDNVDEKGLSCAKNIEYLEKIKKLLPGIANEDPIWIRVSWS</sequence>
<evidence type="ECO:0000313" key="1">
    <source>
        <dbReference type="EMBL" id="KIY63700.1"/>
    </source>
</evidence>
<gene>
    <name evidence="1" type="ORF">CYLTODRAFT_457889</name>
</gene>
<name>A0A0D7B0J3_9AGAR</name>
<keyword evidence="2" id="KW-1185">Reference proteome</keyword>
<organism evidence="1 2">
    <name type="scientific">Cylindrobasidium torrendii FP15055 ss-10</name>
    <dbReference type="NCBI Taxonomy" id="1314674"/>
    <lineage>
        <taxon>Eukaryota</taxon>
        <taxon>Fungi</taxon>
        <taxon>Dikarya</taxon>
        <taxon>Basidiomycota</taxon>
        <taxon>Agaricomycotina</taxon>
        <taxon>Agaricomycetes</taxon>
        <taxon>Agaricomycetidae</taxon>
        <taxon>Agaricales</taxon>
        <taxon>Marasmiineae</taxon>
        <taxon>Physalacriaceae</taxon>
        <taxon>Cylindrobasidium</taxon>
    </lineage>
</organism>
<evidence type="ECO:0000313" key="2">
    <source>
        <dbReference type="Proteomes" id="UP000054007"/>
    </source>
</evidence>
<protein>
    <submittedName>
        <fullName evidence="1">Uncharacterized protein</fullName>
    </submittedName>
</protein>
<reference evidence="1 2" key="1">
    <citation type="journal article" date="2015" name="Fungal Genet. Biol.">
        <title>Evolution of novel wood decay mechanisms in Agaricales revealed by the genome sequences of Fistulina hepatica and Cylindrobasidium torrendii.</title>
        <authorList>
            <person name="Floudas D."/>
            <person name="Held B.W."/>
            <person name="Riley R."/>
            <person name="Nagy L.G."/>
            <person name="Koehler G."/>
            <person name="Ransdell A.S."/>
            <person name="Younus H."/>
            <person name="Chow J."/>
            <person name="Chiniquy J."/>
            <person name="Lipzen A."/>
            <person name="Tritt A."/>
            <person name="Sun H."/>
            <person name="Haridas S."/>
            <person name="LaButti K."/>
            <person name="Ohm R.A."/>
            <person name="Kues U."/>
            <person name="Blanchette R.A."/>
            <person name="Grigoriev I.V."/>
            <person name="Minto R.E."/>
            <person name="Hibbett D.S."/>
        </authorList>
    </citation>
    <scope>NUCLEOTIDE SEQUENCE [LARGE SCALE GENOMIC DNA]</scope>
    <source>
        <strain evidence="1 2">FP15055 ss-10</strain>
    </source>
</reference>